<reference evidence="1" key="1">
    <citation type="journal article" date="2015" name="Nature">
        <title>Complex archaea that bridge the gap between prokaryotes and eukaryotes.</title>
        <authorList>
            <person name="Spang A."/>
            <person name="Saw J.H."/>
            <person name="Jorgensen S.L."/>
            <person name="Zaremba-Niedzwiedzka K."/>
            <person name="Martijn J."/>
            <person name="Lind A.E."/>
            <person name="van Eijk R."/>
            <person name="Schleper C."/>
            <person name="Guy L."/>
            <person name="Ettema T.J."/>
        </authorList>
    </citation>
    <scope>NUCLEOTIDE SEQUENCE</scope>
</reference>
<evidence type="ECO:0000313" key="1">
    <source>
        <dbReference type="EMBL" id="KKL84756.1"/>
    </source>
</evidence>
<gene>
    <name evidence="1" type="ORF">LCGC14_1961610</name>
</gene>
<sequence length="80" mass="9391">MINAQEAKELTNSSLSPFQYWTLKISHQIERNARNGLSILDLEHMNINSEVLHKIWIILEYHGYKIETIGSPKRLTVVWE</sequence>
<accession>A0A0F9G2V3</accession>
<dbReference type="AlphaFoldDB" id="A0A0F9G2V3"/>
<comment type="caution">
    <text evidence="1">The sequence shown here is derived from an EMBL/GenBank/DDBJ whole genome shotgun (WGS) entry which is preliminary data.</text>
</comment>
<protein>
    <submittedName>
        <fullName evidence="1">Uncharacterized protein</fullName>
    </submittedName>
</protein>
<organism evidence="1">
    <name type="scientific">marine sediment metagenome</name>
    <dbReference type="NCBI Taxonomy" id="412755"/>
    <lineage>
        <taxon>unclassified sequences</taxon>
        <taxon>metagenomes</taxon>
        <taxon>ecological metagenomes</taxon>
    </lineage>
</organism>
<name>A0A0F9G2V3_9ZZZZ</name>
<dbReference type="EMBL" id="LAZR01021613">
    <property type="protein sequence ID" value="KKL84756.1"/>
    <property type="molecule type" value="Genomic_DNA"/>
</dbReference>
<proteinExistence type="predicted"/>